<name>E6UGL0_RUMA7</name>
<evidence type="ECO:0000313" key="1">
    <source>
        <dbReference type="EMBL" id="ADU23133.1"/>
    </source>
</evidence>
<gene>
    <name evidence="1" type="ordered locus">Rumal_2658</name>
</gene>
<dbReference type="AlphaFoldDB" id="E6UGL0"/>
<sequence length="111" mass="12261">MGVLASVIFLLTVTVLVLLMLSEESRNNVAAVVIWYREEDKDIERTVLGCIREEEASGVCGRQVIVVSADGRFGQGICKLAEKYGIRLVSADELSDTVSRLGKDTWEVKNE</sequence>
<reference evidence="1 2" key="1">
    <citation type="journal article" date="2011" name="J. Bacteriol.">
        <title>Complete genome of the cellulolytic ruminal bacterium Ruminococcus albus 7.</title>
        <authorList>
            <person name="Suen G."/>
            <person name="Stevenson D.M."/>
            <person name="Bruce D.C."/>
            <person name="Chertkov O."/>
            <person name="Copeland A."/>
            <person name="Cheng J.F."/>
            <person name="Detter C."/>
            <person name="Detter J.C."/>
            <person name="Goodwin L.A."/>
            <person name="Han C.S."/>
            <person name="Hauser L.J."/>
            <person name="Ivanova N.N."/>
            <person name="Kyrpides N.C."/>
            <person name="Land M.L."/>
            <person name="Lapidus A."/>
            <person name="Lucas S."/>
            <person name="Ovchinnikova G."/>
            <person name="Pitluck S."/>
            <person name="Tapia R."/>
            <person name="Woyke T."/>
            <person name="Boyum J."/>
            <person name="Mead D."/>
            <person name="Weimer P.J."/>
        </authorList>
    </citation>
    <scope>NUCLEOTIDE SEQUENCE [LARGE SCALE GENOMIC DNA]</scope>
    <source>
        <strain evidence="2">ATCC 27210 / DSM 20455 / JCM 14654 / NCDO 2250 / 7</strain>
    </source>
</reference>
<dbReference type="HOGENOM" id="CLU_2156494_0_0_9"/>
<organism evidence="1 2">
    <name type="scientific">Ruminococcus albus (strain ATCC 27210 / DSM 20455 / JCM 14654 / NCDO 2250 / 7)</name>
    <dbReference type="NCBI Taxonomy" id="697329"/>
    <lineage>
        <taxon>Bacteria</taxon>
        <taxon>Bacillati</taxon>
        <taxon>Bacillota</taxon>
        <taxon>Clostridia</taxon>
        <taxon>Eubacteriales</taxon>
        <taxon>Oscillospiraceae</taxon>
        <taxon>Ruminococcus</taxon>
    </lineage>
</organism>
<dbReference type="Proteomes" id="UP000006919">
    <property type="component" value="Chromosome"/>
</dbReference>
<proteinExistence type="predicted"/>
<protein>
    <submittedName>
        <fullName evidence="1">Uncharacterized protein</fullName>
    </submittedName>
</protein>
<accession>E6UGL0</accession>
<dbReference type="EMBL" id="CP002403">
    <property type="protein sequence ID" value="ADU23133.1"/>
    <property type="molecule type" value="Genomic_DNA"/>
</dbReference>
<dbReference type="STRING" id="697329.Rumal_2658"/>
<evidence type="ECO:0000313" key="2">
    <source>
        <dbReference type="Proteomes" id="UP000006919"/>
    </source>
</evidence>
<dbReference type="RefSeq" id="WP_013499260.1">
    <property type="nucleotide sequence ID" value="NC_014833.1"/>
</dbReference>
<dbReference type="KEGG" id="ral:Rumal_2658"/>